<feature type="transmembrane region" description="Helical" evidence="8">
    <location>
        <begin position="141"/>
        <end position="159"/>
    </location>
</feature>
<feature type="transmembrane region" description="Helical" evidence="8">
    <location>
        <begin position="329"/>
        <end position="346"/>
    </location>
</feature>
<dbReference type="InterPro" id="IPR001991">
    <property type="entry name" value="Na-dicarboxylate_symporter"/>
</dbReference>
<proteinExistence type="predicted"/>
<feature type="transmembrane region" description="Helical" evidence="8">
    <location>
        <begin position="352"/>
        <end position="374"/>
    </location>
</feature>
<dbReference type="GO" id="GO:0005886">
    <property type="term" value="C:plasma membrane"/>
    <property type="evidence" value="ECO:0007669"/>
    <property type="project" value="UniProtKB-SubCell"/>
</dbReference>
<evidence type="ECO:0000256" key="6">
    <source>
        <dbReference type="ARBA" id="ARBA00022989"/>
    </source>
</evidence>
<dbReference type="GO" id="GO:0015293">
    <property type="term" value="F:symporter activity"/>
    <property type="evidence" value="ECO:0007669"/>
    <property type="project" value="UniProtKB-KW"/>
</dbReference>
<reference evidence="9" key="1">
    <citation type="submission" date="2019-08" db="EMBL/GenBank/DDBJ databases">
        <authorList>
            <person name="Kucharzyk K."/>
            <person name="Murdoch R.W."/>
            <person name="Higgins S."/>
            <person name="Loffler F."/>
        </authorList>
    </citation>
    <scope>NUCLEOTIDE SEQUENCE</scope>
</reference>
<dbReference type="Gene3D" id="1.10.3860.10">
    <property type="entry name" value="Sodium:dicarboxylate symporter"/>
    <property type="match status" value="1"/>
</dbReference>
<keyword evidence="5" id="KW-0769">Symport</keyword>
<feature type="transmembrane region" description="Helical" evidence="8">
    <location>
        <begin position="75"/>
        <end position="96"/>
    </location>
</feature>
<sequence>MRKPEMHWQILIALIAGTLFAVYLPDQTSWISWMGDLFLKLLKMVIIPLIVSSIITGIAGIGTPESLGRLGLKTIGFYFFTSFLAIILGLALVNLIKPGVGADLSFAETMETLPAADQSLGQLLIGSVPENIFKSLAEANMLPIIFFSMLFGYFANLTSSAHQQVIHRFFNSVFEVMMKITMAVIRLTPFGVFAIIATVISKYSGDANSLAQIFSRMGLYMLTVMLALVIHAFFTLHFVIWIINRIDPLRHFKNMSIPLLTAFSTSSSSATLPLTMEAVERKDGVSPRISSFTLPLGATINMNGTALYECIAVIFIAQAYGIDLTIGQQFIVVITALLAAVGSAGIPMAGLVMMAIVLKAVGLPLEGIGLVLAVDRILDMFRTAVNVYGDTCAAAVIAKSEGEKLNV</sequence>
<evidence type="ECO:0000256" key="4">
    <source>
        <dbReference type="ARBA" id="ARBA00022692"/>
    </source>
</evidence>
<dbReference type="SUPFAM" id="SSF118215">
    <property type="entry name" value="Proton glutamate symport protein"/>
    <property type="match status" value="1"/>
</dbReference>
<dbReference type="GO" id="GO:0006835">
    <property type="term" value="P:dicarboxylic acid transport"/>
    <property type="evidence" value="ECO:0007669"/>
    <property type="project" value="UniProtKB-ARBA"/>
</dbReference>
<dbReference type="EMBL" id="VSSQ01000062">
    <property type="protein sequence ID" value="MPL71857.1"/>
    <property type="molecule type" value="Genomic_DNA"/>
</dbReference>
<dbReference type="PRINTS" id="PR00173">
    <property type="entry name" value="EDTRNSPORT"/>
</dbReference>
<feature type="transmembrane region" description="Helical" evidence="8">
    <location>
        <begin position="180"/>
        <end position="200"/>
    </location>
</feature>
<accession>A0A644TZI3</accession>
<feature type="transmembrane region" description="Helical" evidence="8">
    <location>
        <begin position="220"/>
        <end position="243"/>
    </location>
</feature>
<evidence type="ECO:0000256" key="8">
    <source>
        <dbReference type="SAM" id="Phobius"/>
    </source>
</evidence>
<keyword evidence="7 8" id="KW-0472">Membrane</keyword>
<evidence type="ECO:0000256" key="3">
    <source>
        <dbReference type="ARBA" id="ARBA00022475"/>
    </source>
</evidence>
<feature type="transmembrane region" description="Helical" evidence="8">
    <location>
        <begin position="296"/>
        <end position="317"/>
    </location>
</feature>
<comment type="caution">
    <text evidence="9">The sequence shown here is derived from an EMBL/GenBank/DDBJ whole genome shotgun (WGS) entry which is preliminary data.</text>
</comment>
<dbReference type="FunFam" id="1.10.3860.10:FF:000001">
    <property type="entry name" value="C4-dicarboxylate transport protein"/>
    <property type="match status" value="1"/>
</dbReference>
<keyword evidence="4 8" id="KW-0812">Transmembrane</keyword>
<feature type="transmembrane region" description="Helical" evidence="8">
    <location>
        <begin position="44"/>
        <end position="63"/>
    </location>
</feature>
<keyword evidence="6 8" id="KW-1133">Transmembrane helix</keyword>
<organism evidence="9">
    <name type="scientific">bioreactor metagenome</name>
    <dbReference type="NCBI Taxonomy" id="1076179"/>
    <lineage>
        <taxon>unclassified sequences</taxon>
        <taxon>metagenomes</taxon>
        <taxon>ecological metagenomes</taxon>
    </lineage>
</organism>
<dbReference type="PANTHER" id="PTHR11958">
    <property type="entry name" value="SODIUM/DICARBOXYLATE SYMPORTER-RELATED"/>
    <property type="match status" value="1"/>
</dbReference>
<dbReference type="InterPro" id="IPR036458">
    <property type="entry name" value="Na:dicarbo_symporter_sf"/>
</dbReference>
<keyword evidence="2" id="KW-0813">Transport</keyword>
<evidence type="ECO:0000256" key="5">
    <source>
        <dbReference type="ARBA" id="ARBA00022847"/>
    </source>
</evidence>
<dbReference type="Pfam" id="PF00375">
    <property type="entry name" value="SDF"/>
    <property type="match status" value="1"/>
</dbReference>
<evidence type="ECO:0000313" key="9">
    <source>
        <dbReference type="EMBL" id="MPL71857.1"/>
    </source>
</evidence>
<dbReference type="PANTHER" id="PTHR11958:SF63">
    <property type="entry name" value="AMINO ACID TRANSPORTER"/>
    <property type="match status" value="1"/>
</dbReference>
<protein>
    <submittedName>
        <fullName evidence="9">Proton/glutamate-aspartate symporter</fullName>
    </submittedName>
</protein>
<feature type="transmembrane region" description="Helical" evidence="8">
    <location>
        <begin position="255"/>
        <end position="276"/>
    </location>
</feature>
<evidence type="ECO:0000256" key="7">
    <source>
        <dbReference type="ARBA" id="ARBA00023136"/>
    </source>
</evidence>
<dbReference type="AlphaFoldDB" id="A0A644TZI3"/>
<dbReference type="InterPro" id="IPR050746">
    <property type="entry name" value="DAACS"/>
</dbReference>
<gene>
    <name evidence="9" type="primary">gltP_8</name>
    <name evidence="9" type="ORF">SDC9_17635</name>
</gene>
<evidence type="ECO:0000256" key="1">
    <source>
        <dbReference type="ARBA" id="ARBA00004651"/>
    </source>
</evidence>
<comment type="subcellular location">
    <subcellularLocation>
        <location evidence="1">Cell membrane</location>
        <topology evidence="1">Multi-pass membrane protein</topology>
    </subcellularLocation>
</comment>
<keyword evidence="3" id="KW-1003">Cell membrane</keyword>
<name>A0A644TZI3_9ZZZZ</name>
<evidence type="ECO:0000256" key="2">
    <source>
        <dbReference type="ARBA" id="ARBA00022448"/>
    </source>
</evidence>
<feature type="transmembrane region" description="Helical" evidence="8">
    <location>
        <begin position="7"/>
        <end position="24"/>
    </location>
</feature>